<dbReference type="InterPro" id="IPR005232">
    <property type="entry name" value="LarE"/>
</dbReference>
<dbReference type="Gene3D" id="3.40.50.620">
    <property type="entry name" value="HUPs"/>
    <property type="match status" value="1"/>
</dbReference>
<proteinExistence type="predicted"/>
<evidence type="ECO:0000259" key="1">
    <source>
        <dbReference type="PROSITE" id="PS50983"/>
    </source>
</evidence>
<accession>X1BHK4</accession>
<feature type="non-terminal residue" evidence="2">
    <location>
        <position position="293"/>
    </location>
</feature>
<organism evidence="2">
    <name type="scientific">marine sediment metagenome</name>
    <dbReference type="NCBI Taxonomy" id="412755"/>
    <lineage>
        <taxon>unclassified sequences</taxon>
        <taxon>metagenomes</taxon>
        <taxon>ecological metagenomes</taxon>
    </lineage>
</organism>
<name>X1BHK4_9ZZZZ</name>
<dbReference type="PROSITE" id="PS50983">
    <property type="entry name" value="FE_B12_PBP"/>
    <property type="match status" value="1"/>
</dbReference>
<protein>
    <recommendedName>
        <fullName evidence="1">Fe/B12 periplasmic-binding domain-containing protein</fullName>
    </recommendedName>
</protein>
<reference evidence="2" key="1">
    <citation type="journal article" date="2014" name="Front. Microbiol.">
        <title>High frequency of phylogenetically diverse reductive dehalogenase-homologous genes in deep subseafloor sedimentary metagenomes.</title>
        <authorList>
            <person name="Kawai M."/>
            <person name="Futagami T."/>
            <person name="Toyoda A."/>
            <person name="Takaki Y."/>
            <person name="Nishi S."/>
            <person name="Hori S."/>
            <person name="Arai W."/>
            <person name="Tsubouchi T."/>
            <person name="Morono Y."/>
            <person name="Uchiyama I."/>
            <person name="Ito T."/>
            <person name="Fujiyama A."/>
            <person name="Inagaki F."/>
            <person name="Takami H."/>
        </authorList>
    </citation>
    <scope>NUCLEOTIDE SEQUENCE</scope>
    <source>
        <strain evidence="2">Expedition CK06-06</strain>
    </source>
</reference>
<dbReference type="GO" id="GO:0016783">
    <property type="term" value="F:sulfurtransferase activity"/>
    <property type="evidence" value="ECO:0007669"/>
    <property type="project" value="InterPro"/>
</dbReference>
<dbReference type="NCBIfam" id="TIGR00268">
    <property type="entry name" value="ATP-dependent sacrificial sulfur transferase LarE"/>
    <property type="match status" value="1"/>
</dbReference>
<dbReference type="Gene3D" id="3.40.50.1980">
    <property type="entry name" value="Nitrogenase molybdenum iron protein domain"/>
    <property type="match status" value="1"/>
</dbReference>
<dbReference type="SUPFAM" id="SSF52402">
    <property type="entry name" value="Adenine nucleotide alpha hydrolases-like"/>
    <property type="match status" value="1"/>
</dbReference>
<dbReference type="InterPro" id="IPR018317">
    <property type="entry name" value="QueC"/>
</dbReference>
<evidence type="ECO:0000313" key="2">
    <source>
        <dbReference type="EMBL" id="GAG95409.1"/>
    </source>
</evidence>
<dbReference type="AlphaFoldDB" id="X1BHK4"/>
<dbReference type="SUPFAM" id="SSF53807">
    <property type="entry name" value="Helical backbone' metal receptor"/>
    <property type="match status" value="1"/>
</dbReference>
<sequence>NGKCLIAYSGGVDSTFLLKVAREELGNKVIAVTVKSEIHHLSEITIAKKMVQKFKVKHLFMDIDILSNKEFINNPKERCYICKKEIFSRISEIAKELNLNFVADGSNYDDLSDYRPGMKAVRELKIRSPLQEAFLTKDDIRLLSKEMDLPTWNKPSNSCLATRIPYGDKITLEKLKRPKIFIGGIYETIWTPGEGTLFNELITLAGGRNIAASLPGWAKISPEFVAKEEPEIIIIPIGAMGQADESNIKENISKRAGWSNVPAIKSGKIFVVNEDLFYRAGPRLIDGLEKLYE</sequence>
<dbReference type="Pfam" id="PF01497">
    <property type="entry name" value="Peripla_BP_2"/>
    <property type="match status" value="1"/>
</dbReference>
<feature type="domain" description="Fe/B12 periplasmic-binding" evidence="1">
    <location>
        <begin position="29"/>
        <end position="293"/>
    </location>
</feature>
<dbReference type="CDD" id="cd01990">
    <property type="entry name" value="LarE-like"/>
    <property type="match status" value="1"/>
</dbReference>
<dbReference type="InterPro" id="IPR014729">
    <property type="entry name" value="Rossmann-like_a/b/a_fold"/>
</dbReference>
<dbReference type="PANTHER" id="PTHR43169">
    <property type="entry name" value="EXSB FAMILY PROTEIN"/>
    <property type="match status" value="1"/>
</dbReference>
<gene>
    <name evidence="2" type="ORF">S01H4_36828</name>
</gene>
<dbReference type="EMBL" id="BART01019720">
    <property type="protein sequence ID" value="GAG95409.1"/>
    <property type="molecule type" value="Genomic_DNA"/>
</dbReference>
<feature type="non-terminal residue" evidence="2">
    <location>
        <position position="1"/>
    </location>
</feature>
<comment type="caution">
    <text evidence="2">The sequence shown here is derived from an EMBL/GenBank/DDBJ whole genome shotgun (WGS) entry which is preliminary data.</text>
</comment>
<dbReference type="Pfam" id="PF06508">
    <property type="entry name" value="QueC"/>
    <property type="match status" value="1"/>
</dbReference>
<dbReference type="InterPro" id="IPR002491">
    <property type="entry name" value="ABC_transptr_periplasmic_BD"/>
</dbReference>
<dbReference type="PANTHER" id="PTHR43169:SF2">
    <property type="entry name" value="NAD_GMP SYNTHASE DOMAIN-CONTAINING PROTEIN"/>
    <property type="match status" value="1"/>
</dbReference>
<dbReference type="InterPro" id="IPR052188">
    <property type="entry name" value="Ni-pincer_cofactor_biosynth"/>
</dbReference>